<evidence type="ECO:0000256" key="2">
    <source>
        <dbReference type="ARBA" id="ARBA00022502"/>
    </source>
</evidence>
<dbReference type="SUPFAM" id="SSF56219">
    <property type="entry name" value="DNase I-like"/>
    <property type="match status" value="1"/>
</dbReference>
<comment type="similarity">
    <text evidence="8">Belongs to the PGAP2IP family.</text>
</comment>
<accession>A0A8B9I0C0</accession>
<dbReference type="Pfam" id="PF23226">
    <property type="entry name" value="Exo_endo_phos_PGAP2IP"/>
    <property type="match status" value="1"/>
</dbReference>
<feature type="transmembrane region" description="Helical" evidence="12">
    <location>
        <begin position="315"/>
        <end position="335"/>
    </location>
</feature>
<feature type="domain" description="PGAP2IP first transmembrane" evidence="14">
    <location>
        <begin position="13"/>
        <end position="162"/>
    </location>
</feature>
<evidence type="ECO:0000256" key="8">
    <source>
        <dbReference type="ARBA" id="ARBA00060979"/>
    </source>
</evidence>
<dbReference type="GO" id="GO:0007420">
    <property type="term" value="P:brain development"/>
    <property type="evidence" value="ECO:0007669"/>
    <property type="project" value="Ensembl"/>
</dbReference>
<dbReference type="GO" id="GO:0016020">
    <property type="term" value="C:membrane"/>
    <property type="evidence" value="ECO:0007669"/>
    <property type="project" value="UniProtKB-SubCell"/>
</dbReference>
<evidence type="ECO:0000259" key="15">
    <source>
        <dbReference type="Pfam" id="PF23226"/>
    </source>
</evidence>
<feature type="transmembrane region" description="Helical" evidence="12">
    <location>
        <begin position="143"/>
        <end position="162"/>
    </location>
</feature>
<evidence type="ECO:0000259" key="13">
    <source>
        <dbReference type="Pfam" id="PF23021"/>
    </source>
</evidence>
<dbReference type="InterPro" id="IPR051916">
    <property type="entry name" value="GPI-anchor_lipid_remodeler"/>
</dbReference>
<reference evidence="16" key="2">
    <citation type="submission" date="2025-09" db="UniProtKB">
        <authorList>
            <consortium name="Ensembl"/>
        </authorList>
    </citation>
    <scope>IDENTIFICATION</scope>
</reference>
<dbReference type="GO" id="GO:0090659">
    <property type="term" value="P:walking behavior"/>
    <property type="evidence" value="ECO:0007669"/>
    <property type="project" value="Ensembl"/>
</dbReference>
<comment type="subunit">
    <text evidence="9">Interacts with PGAP2/FRAG1.</text>
</comment>
<dbReference type="PANTHER" id="PTHR14859:SF1">
    <property type="entry name" value="PGAP2-INTERACTING PROTEIN"/>
    <property type="match status" value="1"/>
</dbReference>
<evidence type="ECO:0000256" key="1">
    <source>
        <dbReference type="ARBA" id="ARBA00004141"/>
    </source>
</evidence>
<protein>
    <recommendedName>
        <fullName evidence="10">PGAP2-interacting protein</fullName>
    </recommendedName>
    <alternativeName>
        <fullName evidence="11">Cell wall biogenesis protein 43 C-terminal homolog</fullName>
    </alternativeName>
</protein>
<keyword evidence="5 12" id="KW-0472">Membrane</keyword>
<dbReference type="GO" id="GO:0042306">
    <property type="term" value="P:regulation of protein import into nucleus"/>
    <property type="evidence" value="ECO:0007669"/>
    <property type="project" value="Ensembl"/>
</dbReference>
<feature type="transmembrane region" description="Helical" evidence="12">
    <location>
        <begin position="117"/>
        <end position="137"/>
    </location>
</feature>
<keyword evidence="3 12" id="KW-0812">Transmembrane</keyword>
<dbReference type="GO" id="GO:0006612">
    <property type="term" value="P:protein targeting to membrane"/>
    <property type="evidence" value="ECO:0007669"/>
    <property type="project" value="Ensembl"/>
</dbReference>
<gene>
    <name evidence="16" type="primary">CWH43</name>
</gene>
<organism evidence="16 17">
    <name type="scientific">Anser brachyrhynchus</name>
    <name type="common">Pink-footed goose</name>
    <dbReference type="NCBI Taxonomy" id="132585"/>
    <lineage>
        <taxon>Eukaryota</taxon>
        <taxon>Metazoa</taxon>
        <taxon>Chordata</taxon>
        <taxon>Craniata</taxon>
        <taxon>Vertebrata</taxon>
        <taxon>Euteleostomi</taxon>
        <taxon>Archelosauria</taxon>
        <taxon>Archosauria</taxon>
        <taxon>Dinosauria</taxon>
        <taxon>Saurischia</taxon>
        <taxon>Theropoda</taxon>
        <taxon>Coelurosauria</taxon>
        <taxon>Aves</taxon>
        <taxon>Neognathae</taxon>
        <taxon>Galloanserae</taxon>
        <taxon>Anseriformes</taxon>
        <taxon>Anatidae</taxon>
        <taxon>Anserinae</taxon>
        <taxon>Anser</taxon>
    </lineage>
</organism>
<dbReference type="InterPro" id="IPR053912">
    <property type="entry name" value="PGAP2IP_TM_1nd"/>
</dbReference>
<evidence type="ECO:0000256" key="9">
    <source>
        <dbReference type="ARBA" id="ARBA00063490"/>
    </source>
</evidence>
<dbReference type="AlphaFoldDB" id="A0A8B9I0C0"/>
<feature type="transmembrane region" description="Helical" evidence="12">
    <location>
        <begin position="5"/>
        <end position="22"/>
    </location>
</feature>
<keyword evidence="6" id="KW-0325">Glycoprotein</keyword>
<dbReference type="Gene3D" id="3.60.10.10">
    <property type="entry name" value="Endonuclease/exonuclease/phosphatase"/>
    <property type="match status" value="1"/>
</dbReference>
<comment type="function">
    <text evidence="7">Involved in lipid remodeling during GPI-anchor maturation.</text>
</comment>
<dbReference type="Proteomes" id="UP000694426">
    <property type="component" value="Unplaced"/>
</dbReference>
<keyword evidence="4 12" id="KW-1133">Transmembrane helix</keyword>
<feature type="transmembrane region" description="Helical" evidence="12">
    <location>
        <begin position="192"/>
        <end position="211"/>
    </location>
</feature>
<evidence type="ECO:0000313" key="16">
    <source>
        <dbReference type="Ensembl" id="ENSABRP00000001530.1"/>
    </source>
</evidence>
<comment type="subcellular location">
    <subcellularLocation>
        <location evidence="1">Membrane</location>
        <topology evidence="1">Multi-pass membrane protein</topology>
    </subcellularLocation>
</comment>
<sequence length="656" mass="73562">MYDVFIFSFFLGYISWSLYHGLPPMIYYFPLQTLALTGLEVFAVAFFSPLLLIIGPFWRLANNKYILALLRLTMVGSLASYQAPNAPIRLLILSAGVSSSLLVQTVTWWSGNSLQRFIRIWGFILGKIMLLVLRIWYTSLNPVWSSQAANTVILTLGFIAAVERIYSGGDKRKQEANNTGNGVREIASQPNWLLSGIAFGSLMFLTVWIFGEVSLISRWAVSGHPHRGPDPNPYGGTVLLGLAHGLMLSFWSWSSVANFAWFLIGIASSAGLLYLQTWSAAVAGNILAVFTMCVWPQLAGHFVSCLHPAKAMSTAMFAYVLELFFCVWCTAYKFVPGGIYARESSHLLLVLWLFVGVGLLGLGLRYKTYEKKLGQGVPKRDFSAMIWPFRFAYDNEGWSNLEGSANLLNQTGADFITILESDASKPFIGNNDPTMWLGERLGFYTDFGPSTRDHTWGIMALSRYPIVKSTHHLLPSPEGEIAPAISMTVNFTGKLVDFVVAHFGNEEEDLDRKLQAIAVSKLLKTSAKQIVFLGYITSAPGSRDYTELIENGNVQDIDNTDRDRWCSYIMYRGVIRLGYARISHAGLSDSEVQMAKFRIPDDLDNYVDNDRIVTDPSQVPEDTHFNPRFGSYKDGHNYELIHHFHMSTPKYFKRTN</sequence>
<evidence type="ECO:0000256" key="4">
    <source>
        <dbReference type="ARBA" id="ARBA00022989"/>
    </source>
</evidence>
<evidence type="ECO:0000256" key="11">
    <source>
        <dbReference type="ARBA" id="ARBA00083370"/>
    </source>
</evidence>
<dbReference type="GO" id="GO:0006606">
    <property type="term" value="P:protein import into nucleus"/>
    <property type="evidence" value="ECO:0007669"/>
    <property type="project" value="Ensembl"/>
</dbReference>
<dbReference type="GO" id="GO:0007155">
    <property type="term" value="P:cell adhesion"/>
    <property type="evidence" value="ECO:0007669"/>
    <property type="project" value="Ensembl"/>
</dbReference>
<dbReference type="GO" id="GO:0006509">
    <property type="term" value="P:membrane protein ectodomain proteolysis"/>
    <property type="evidence" value="ECO:0007669"/>
    <property type="project" value="Ensembl"/>
</dbReference>
<dbReference type="InterPro" id="IPR053911">
    <property type="entry name" value="PGAP2IP_TM_2nd"/>
</dbReference>
<dbReference type="GO" id="GO:0002790">
    <property type="term" value="P:peptide secretion"/>
    <property type="evidence" value="ECO:0007669"/>
    <property type="project" value="Ensembl"/>
</dbReference>
<feature type="transmembrane region" description="Helical" evidence="12">
    <location>
        <begin position="34"/>
        <end position="58"/>
    </location>
</feature>
<dbReference type="InterPro" id="IPR057315">
    <property type="entry name" value="Exo_endo_phos_PGAP2IP_C"/>
</dbReference>
<dbReference type="GO" id="GO:0050885">
    <property type="term" value="P:neuromuscular process controlling balance"/>
    <property type="evidence" value="ECO:0007669"/>
    <property type="project" value="Ensembl"/>
</dbReference>
<evidence type="ECO:0000313" key="17">
    <source>
        <dbReference type="Proteomes" id="UP000694426"/>
    </source>
</evidence>
<keyword evidence="17" id="KW-1185">Reference proteome</keyword>
<keyword evidence="2" id="KW-0337">GPI-anchor biosynthesis</keyword>
<dbReference type="GO" id="GO:0090660">
    <property type="term" value="P:cerebrospinal fluid circulation"/>
    <property type="evidence" value="ECO:0007669"/>
    <property type="project" value="Ensembl"/>
</dbReference>
<evidence type="ECO:0000256" key="5">
    <source>
        <dbReference type="ARBA" id="ARBA00023136"/>
    </source>
</evidence>
<dbReference type="GO" id="GO:1902531">
    <property type="term" value="P:regulation of intracellular signal transduction"/>
    <property type="evidence" value="ECO:0007669"/>
    <property type="project" value="Ensembl"/>
</dbReference>
<dbReference type="GO" id="GO:0006487">
    <property type="term" value="P:protein N-linked glycosylation"/>
    <property type="evidence" value="ECO:0007669"/>
    <property type="project" value="Ensembl"/>
</dbReference>
<dbReference type="GO" id="GO:0006506">
    <property type="term" value="P:GPI anchor biosynthetic process"/>
    <property type="evidence" value="ECO:0007669"/>
    <property type="project" value="UniProtKB-KW"/>
</dbReference>
<dbReference type="Pfam" id="PF23022">
    <property type="entry name" value="6TM_1st_PGAP2IP"/>
    <property type="match status" value="1"/>
</dbReference>
<evidence type="ECO:0000256" key="6">
    <source>
        <dbReference type="ARBA" id="ARBA00023180"/>
    </source>
</evidence>
<feature type="domain" description="PGAP2IP C-terminal nuclease-like" evidence="15">
    <location>
        <begin position="380"/>
        <end position="611"/>
    </location>
</feature>
<dbReference type="GO" id="GO:0071692">
    <property type="term" value="P:protein localization to extracellular region"/>
    <property type="evidence" value="ECO:0007669"/>
    <property type="project" value="Ensembl"/>
</dbReference>
<dbReference type="GO" id="GO:0044782">
    <property type="term" value="P:cilium organization"/>
    <property type="evidence" value="ECO:0007669"/>
    <property type="project" value="Ensembl"/>
</dbReference>
<dbReference type="GO" id="GO:0005576">
    <property type="term" value="C:extracellular region"/>
    <property type="evidence" value="ECO:0007669"/>
    <property type="project" value="GOC"/>
</dbReference>
<feature type="transmembrane region" description="Helical" evidence="12">
    <location>
        <begin position="258"/>
        <end position="276"/>
    </location>
</feature>
<proteinExistence type="inferred from homology"/>
<dbReference type="PANTHER" id="PTHR14859">
    <property type="entry name" value="CALCOFLUOR WHITE HYPERSENSITIVE PROTEIN PRECURSOR"/>
    <property type="match status" value="1"/>
</dbReference>
<dbReference type="Pfam" id="PF23021">
    <property type="entry name" value="6TM_2nd_PGAP2IP"/>
    <property type="match status" value="1"/>
</dbReference>
<dbReference type="InterPro" id="IPR036691">
    <property type="entry name" value="Endo/exonu/phosph_ase_sf"/>
</dbReference>
<evidence type="ECO:0000256" key="3">
    <source>
        <dbReference type="ARBA" id="ARBA00022692"/>
    </source>
</evidence>
<dbReference type="GO" id="GO:0005783">
    <property type="term" value="C:endoplasmic reticulum"/>
    <property type="evidence" value="ECO:0007669"/>
    <property type="project" value="TreeGrafter"/>
</dbReference>
<feature type="transmembrane region" description="Helical" evidence="12">
    <location>
        <begin position="282"/>
        <end position="303"/>
    </location>
</feature>
<evidence type="ECO:0000256" key="12">
    <source>
        <dbReference type="SAM" id="Phobius"/>
    </source>
</evidence>
<dbReference type="GeneTree" id="ENSGT00510000048509"/>
<evidence type="ECO:0000256" key="7">
    <source>
        <dbReference type="ARBA" id="ARBA00058459"/>
    </source>
</evidence>
<dbReference type="GO" id="GO:0070613">
    <property type="term" value="P:regulation of protein processing"/>
    <property type="evidence" value="ECO:0007669"/>
    <property type="project" value="Ensembl"/>
</dbReference>
<evidence type="ECO:0000256" key="10">
    <source>
        <dbReference type="ARBA" id="ARBA00070285"/>
    </source>
</evidence>
<evidence type="ECO:0000259" key="14">
    <source>
        <dbReference type="Pfam" id="PF23022"/>
    </source>
</evidence>
<feature type="transmembrane region" description="Helical" evidence="12">
    <location>
        <begin position="347"/>
        <end position="364"/>
    </location>
</feature>
<feature type="domain" description="PGAP2IP second transmembrane" evidence="13">
    <location>
        <begin position="189"/>
        <end position="359"/>
    </location>
</feature>
<dbReference type="Ensembl" id="ENSABRT00000002240.1">
    <property type="protein sequence ID" value="ENSABRP00000001530.1"/>
    <property type="gene ID" value="ENSABRG00000001332.1"/>
</dbReference>
<name>A0A8B9I0C0_9AVES</name>
<reference evidence="16" key="1">
    <citation type="submission" date="2025-08" db="UniProtKB">
        <authorList>
            <consortium name="Ensembl"/>
        </authorList>
    </citation>
    <scope>IDENTIFICATION</scope>
</reference>
<dbReference type="FunFam" id="3.60.10.10:FF:000021">
    <property type="entry name" value="PGAP2-interacting protein isoform A"/>
    <property type="match status" value="1"/>
</dbReference>